<dbReference type="AlphaFoldDB" id="A0AAJ0GVE0"/>
<dbReference type="InterPro" id="IPR052837">
    <property type="entry name" value="Mitoribosomal_bS21"/>
</dbReference>
<feature type="region of interest" description="Disordered" evidence="4">
    <location>
        <begin position="52"/>
        <end position="131"/>
    </location>
</feature>
<dbReference type="GO" id="GO:0070124">
    <property type="term" value="P:mitochondrial translational initiation"/>
    <property type="evidence" value="ECO:0007669"/>
    <property type="project" value="TreeGrafter"/>
</dbReference>
<keyword evidence="6" id="KW-1185">Reference proteome</keyword>
<dbReference type="PANTHER" id="PTHR41237">
    <property type="entry name" value="37S RIBOSOMAL PROTEIN MRP21, MITOCHONDRIAL"/>
    <property type="match status" value="1"/>
</dbReference>
<dbReference type="Pfam" id="PF01165">
    <property type="entry name" value="Ribosomal_S21"/>
    <property type="match status" value="1"/>
</dbReference>
<keyword evidence="2" id="KW-0689">Ribosomal protein</keyword>
<evidence type="ECO:0000313" key="6">
    <source>
        <dbReference type="Proteomes" id="UP001273166"/>
    </source>
</evidence>
<reference evidence="5" key="1">
    <citation type="journal article" date="2023" name="Mol. Phylogenet. Evol.">
        <title>Genome-scale phylogeny and comparative genomics of the fungal order Sordariales.</title>
        <authorList>
            <person name="Hensen N."/>
            <person name="Bonometti L."/>
            <person name="Westerberg I."/>
            <person name="Brannstrom I.O."/>
            <person name="Guillou S."/>
            <person name="Cros-Aarteil S."/>
            <person name="Calhoun S."/>
            <person name="Haridas S."/>
            <person name="Kuo A."/>
            <person name="Mondo S."/>
            <person name="Pangilinan J."/>
            <person name="Riley R."/>
            <person name="LaButti K."/>
            <person name="Andreopoulos B."/>
            <person name="Lipzen A."/>
            <person name="Chen C."/>
            <person name="Yan M."/>
            <person name="Daum C."/>
            <person name="Ng V."/>
            <person name="Clum A."/>
            <person name="Steindorff A."/>
            <person name="Ohm R.A."/>
            <person name="Martin F."/>
            <person name="Silar P."/>
            <person name="Natvig D.O."/>
            <person name="Lalanne C."/>
            <person name="Gautier V."/>
            <person name="Ament-Velasquez S.L."/>
            <person name="Kruys A."/>
            <person name="Hutchinson M.I."/>
            <person name="Powell A.J."/>
            <person name="Barry K."/>
            <person name="Miller A.N."/>
            <person name="Grigoriev I.V."/>
            <person name="Debuchy R."/>
            <person name="Gladieux P."/>
            <person name="Hiltunen Thoren M."/>
            <person name="Johannesson H."/>
        </authorList>
    </citation>
    <scope>NUCLEOTIDE SEQUENCE</scope>
    <source>
        <strain evidence="5">CBS 333.67</strain>
    </source>
</reference>
<evidence type="ECO:0000256" key="3">
    <source>
        <dbReference type="ARBA" id="ARBA00023274"/>
    </source>
</evidence>
<sequence>MEFRQVVHSVCRSAAGASRPSLASPRLPQGILVQHRQFTANNKQRLEALAMAPPQSQDPLPIRHTPSSASRHRSLPPRPAPIRKSNFYMDPVTAKKARSPWATQAAANQTQTDNAQTQPQSQATTLTGTAPSSTLSIEDVFSIPGQIQADMEAATAGTAGNSLTNWDEDIFLKNHHYTTEPELRLRPSTGRTININKGSVDLARGFRLLQKAVNQNGIKRDLIMQRAHERPALKRKRQKRERWQQRFQSSFRATMNRVFELKAQGW</sequence>
<proteinExistence type="inferred from homology"/>
<keyword evidence="3" id="KW-0687">Ribonucleoprotein</keyword>
<evidence type="ECO:0000313" key="5">
    <source>
        <dbReference type="EMBL" id="KAK3306764.1"/>
    </source>
</evidence>
<comment type="caution">
    <text evidence="5">The sequence shown here is derived from an EMBL/GenBank/DDBJ whole genome shotgun (WGS) entry which is preliminary data.</text>
</comment>
<name>A0AAJ0GVE0_9PEZI</name>
<feature type="compositionally biased region" description="Polar residues" evidence="4">
    <location>
        <begin position="119"/>
        <end position="131"/>
    </location>
</feature>
<evidence type="ECO:0000256" key="4">
    <source>
        <dbReference type="SAM" id="MobiDB-lite"/>
    </source>
</evidence>
<protein>
    <recommendedName>
        <fullName evidence="7">Ribosomal protein S21</fullName>
    </recommendedName>
</protein>
<evidence type="ECO:0000256" key="2">
    <source>
        <dbReference type="ARBA" id="ARBA00022980"/>
    </source>
</evidence>
<evidence type="ECO:0000256" key="1">
    <source>
        <dbReference type="ARBA" id="ARBA00006640"/>
    </source>
</evidence>
<feature type="compositionally biased region" description="Low complexity" evidence="4">
    <location>
        <begin position="102"/>
        <end position="118"/>
    </location>
</feature>
<gene>
    <name evidence="5" type="ORF">B0T15DRAFT_152126</name>
</gene>
<dbReference type="GeneID" id="87880838"/>
<organism evidence="5 6">
    <name type="scientific">Chaetomium strumarium</name>
    <dbReference type="NCBI Taxonomy" id="1170767"/>
    <lineage>
        <taxon>Eukaryota</taxon>
        <taxon>Fungi</taxon>
        <taxon>Dikarya</taxon>
        <taxon>Ascomycota</taxon>
        <taxon>Pezizomycotina</taxon>
        <taxon>Sordariomycetes</taxon>
        <taxon>Sordariomycetidae</taxon>
        <taxon>Sordariales</taxon>
        <taxon>Chaetomiaceae</taxon>
        <taxon>Chaetomium</taxon>
    </lineage>
</organism>
<dbReference type="RefSeq" id="XP_062722544.1">
    <property type="nucleotide sequence ID" value="XM_062862009.1"/>
</dbReference>
<dbReference type="PANTHER" id="PTHR41237:SF1">
    <property type="entry name" value="SMALL RIBOSOMAL SUBUNIT PROTEIN BS21M"/>
    <property type="match status" value="1"/>
</dbReference>
<comment type="similarity">
    <text evidence="1">Belongs to the bacterial ribosomal protein bS21 family.</text>
</comment>
<evidence type="ECO:0008006" key="7">
    <source>
        <dbReference type="Google" id="ProtNLM"/>
    </source>
</evidence>
<dbReference type="GO" id="GO:0005763">
    <property type="term" value="C:mitochondrial small ribosomal subunit"/>
    <property type="evidence" value="ECO:0007669"/>
    <property type="project" value="TreeGrafter"/>
</dbReference>
<reference evidence="5" key="2">
    <citation type="submission" date="2023-06" db="EMBL/GenBank/DDBJ databases">
        <authorList>
            <consortium name="Lawrence Berkeley National Laboratory"/>
            <person name="Mondo S.J."/>
            <person name="Hensen N."/>
            <person name="Bonometti L."/>
            <person name="Westerberg I."/>
            <person name="Brannstrom I.O."/>
            <person name="Guillou S."/>
            <person name="Cros-Aarteil S."/>
            <person name="Calhoun S."/>
            <person name="Haridas S."/>
            <person name="Kuo A."/>
            <person name="Pangilinan J."/>
            <person name="Riley R."/>
            <person name="Labutti K."/>
            <person name="Andreopoulos B."/>
            <person name="Lipzen A."/>
            <person name="Chen C."/>
            <person name="Yanf M."/>
            <person name="Daum C."/>
            <person name="Ng V."/>
            <person name="Clum A."/>
            <person name="Steindorff A."/>
            <person name="Ohm R."/>
            <person name="Martin F."/>
            <person name="Silar P."/>
            <person name="Natvig D."/>
            <person name="Lalanne C."/>
            <person name="Gautier V."/>
            <person name="Ament-Velasquez S.L."/>
            <person name="Kruys A."/>
            <person name="Hutchinson M.I."/>
            <person name="Powell A.J."/>
            <person name="Barry K."/>
            <person name="Miller A.N."/>
            <person name="Grigoriev I.V."/>
            <person name="Debuchy R."/>
            <person name="Gladieux P."/>
            <person name="Thoren M.H."/>
            <person name="Johannesson H."/>
        </authorList>
    </citation>
    <scope>NUCLEOTIDE SEQUENCE</scope>
    <source>
        <strain evidence="5">CBS 333.67</strain>
    </source>
</reference>
<dbReference type="InterPro" id="IPR001911">
    <property type="entry name" value="Ribosomal_bS21"/>
</dbReference>
<dbReference type="EMBL" id="JAUDZG010000003">
    <property type="protein sequence ID" value="KAK3306764.1"/>
    <property type="molecule type" value="Genomic_DNA"/>
</dbReference>
<accession>A0AAJ0GVE0</accession>
<dbReference type="GO" id="GO:0003735">
    <property type="term" value="F:structural constituent of ribosome"/>
    <property type="evidence" value="ECO:0007669"/>
    <property type="project" value="InterPro"/>
</dbReference>
<dbReference type="Proteomes" id="UP001273166">
    <property type="component" value="Unassembled WGS sequence"/>
</dbReference>